<dbReference type="EMBL" id="JAFKCT010000003">
    <property type="protein sequence ID" value="MBN7811257.1"/>
    <property type="molecule type" value="Genomic_DNA"/>
</dbReference>
<protein>
    <recommendedName>
        <fullName evidence="3">DUF2489 domain-containing protein</fullName>
    </recommendedName>
</protein>
<proteinExistence type="predicted"/>
<comment type="caution">
    <text evidence="1">The sequence shown here is derived from an EMBL/GenBank/DDBJ whole genome shotgun (WGS) entry which is preliminary data.</text>
</comment>
<dbReference type="RefSeq" id="WP_206578037.1">
    <property type="nucleotide sequence ID" value="NZ_JAFKCT010000003.1"/>
</dbReference>
<evidence type="ECO:0000313" key="2">
    <source>
        <dbReference type="Proteomes" id="UP000664317"/>
    </source>
</evidence>
<dbReference type="Proteomes" id="UP000664317">
    <property type="component" value="Unassembled WGS sequence"/>
</dbReference>
<evidence type="ECO:0008006" key="3">
    <source>
        <dbReference type="Google" id="ProtNLM"/>
    </source>
</evidence>
<evidence type="ECO:0000313" key="1">
    <source>
        <dbReference type="EMBL" id="MBN7811257.1"/>
    </source>
</evidence>
<keyword evidence="2" id="KW-1185">Reference proteome</keyword>
<gene>
    <name evidence="1" type="ORF">J0A68_09830</name>
</gene>
<name>A0ABS3C2B4_9BACT</name>
<organism evidence="1 2">
    <name type="scientific">Algoriphagus oliviformis</name>
    <dbReference type="NCBI Taxonomy" id="2811231"/>
    <lineage>
        <taxon>Bacteria</taxon>
        <taxon>Pseudomonadati</taxon>
        <taxon>Bacteroidota</taxon>
        <taxon>Cytophagia</taxon>
        <taxon>Cytophagales</taxon>
        <taxon>Cyclobacteriaceae</taxon>
        <taxon>Algoriphagus</taxon>
    </lineage>
</organism>
<sequence>MNEYESERREKLIRDLVSNSRRILSNEIGFPLGIHIMAKIFRWINDIEPLDFHAEDFFEYENQLDDYPLGTDRLKYNIDVLIHYEDRISELNEVYRSKLMRLSKDVIDKYGA</sequence>
<reference evidence="1 2" key="1">
    <citation type="submission" date="2021-03" db="EMBL/GenBank/DDBJ databases">
        <title>novel species isolated from a fishpond in China.</title>
        <authorList>
            <person name="Lu H."/>
            <person name="Cai Z."/>
        </authorList>
    </citation>
    <scope>NUCLEOTIDE SEQUENCE [LARGE SCALE GENOMIC DNA]</scope>
    <source>
        <strain evidence="1 2">H41</strain>
    </source>
</reference>
<accession>A0ABS3C2B4</accession>